<dbReference type="Proteomes" id="UP001218218">
    <property type="component" value="Unassembled WGS sequence"/>
</dbReference>
<organism evidence="1 2">
    <name type="scientific">Mycena albidolilacea</name>
    <dbReference type="NCBI Taxonomy" id="1033008"/>
    <lineage>
        <taxon>Eukaryota</taxon>
        <taxon>Fungi</taxon>
        <taxon>Dikarya</taxon>
        <taxon>Basidiomycota</taxon>
        <taxon>Agaricomycotina</taxon>
        <taxon>Agaricomycetes</taxon>
        <taxon>Agaricomycetidae</taxon>
        <taxon>Agaricales</taxon>
        <taxon>Marasmiineae</taxon>
        <taxon>Mycenaceae</taxon>
        <taxon>Mycena</taxon>
    </lineage>
</organism>
<comment type="caution">
    <text evidence="1">The sequence shown here is derived from an EMBL/GenBank/DDBJ whole genome shotgun (WGS) entry which is preliminary data.</text>
</comment>
<protein>
    <submittedName>
        <fullName evidence="1">Uncharacterized protein</fullName>
    </submittedName>
</protein>
<evidence type="ECO:0000313" key="2">
    <source>
        <dbReference type="Proteomes" id="UP001218218"/>
    </source>
</evidence>
<accession>A0AAD7F493</accession>
<evidence type="ECO:0000313" key="1">
    <source>
        <dbReference type="EMBL" id="KAJ7364645.1"/>
    </source>
</evidence>
<dbReference type="AlphaFoldDB" id="A0AAD7F493"/>
<dbReference type="EMBL" id="JARIHO010000003">
    <property type="protein sequence ID" value="KAJ7364645.1"/>
    <property type="molecule type" value="Genomic_DNA"/>
</dbReference>
<reference evidence="1" key="1">
    <citation type="submission" date="2023-03" db="EMBL/GenBank/DDBJ databases">
        <title>Massive genome expansion in bonnet fungi (Mycena s.s.) driven by repeated elements and novel gene families across ecological guilds.</title>
        <authorList>
            <consortium name="Lawrence Berkeley National Laboratory"/>
            <person name="Harder C.B."/>
            <person name="Miyauchi S."/>
            <person name="Viragh M."/>
            <person name="Kuo A."/>
            <person name="Thoen E."/>
            <person name="Andreopoulos B."/>
            <person name="Lu D."/>
            <person name="Skrede I."/>
            <person name="Drula E."/>
            <person name="Henrissat B."/>
            <person name="Morin E."/>
            <person name="Kohler A."/>
            <person name="Barry K."/>
            <person name="LaButti K."/>
            <person name="Morin E."/>
            <person name="Salamov A."/>
            <person name="Lipzen A."/>
            <person name="Mereny Z."/>
            <person name="Hegedus B."/>
            <person name="Baldrian P."/>
            <person name="Stursova M."/>
            <person name="Weitz H."/>
            <person name="Taylor A."/>
            <person name="Grigoriev I.V."/>
            <person name="Nagy L.G."/>
            <person name="Martin F."/>
            <person name="Kauserud H."/>
        </authorList>
    </citation>
    <scope>NUCLEOTIDE SEQUENCE</scope>
    <source>
        <strain evidence="1">CBHHK002</strain>
    </source>
</reference>
<proteinExistence type="predicted"/>
<sequence length="163" mass="18579">MQWLGTCSMKAQFDLAGMEELGREDIVEEELEGVLTRRGHRFRSQRCFTVEHPKDLNVWRVMEKRLSSPHADDTHPDMARLGGTGDLVVFFAFPRNSYYTTAANVMPFIYANTMLVVFNTWFQIVSRRSTYTSFIVTSGSRRTAAMPANTTKTGDDQIISIAR</sequence>
<name>A0AAD7F493_9AGAR</name>
<gene>
    <name evidence="1" type="ORF">DFH08DRAFT_798967</name>
</gene>
<keyword evidence="2" id="KW-1185">Reference proteome</keyword>